<dbReference type="EMBL" id="ML994621">
    <property type="protein sequence ID" value="KAF2189344.1"/>
    <property type="molecule type" value="Genomic_DNA"/>
</dbReference>
<name>A0A6A6EC61_9PEZI</name>
<accession>A0A6A6EC61</accession>
<proteinExistence type="predicted"/>
<evidence type="ECO:0008006" key="3">
    <source>
        <dbReference type="Google" id="ProtNLM"/>
    </source>
</evidence>
<sequence>WIQVITNYSARELSNRLDKLIAMEGILDSIASALDDTPVAGMWKDGFWCQLTWWTKAPAENFEPTSGEPRFLAPTW</sequence>
<organism evidence="1 2">
    <name type="scientific">Zopfia rhizophila CBS 207.26</name>
    <dbReference type="NCBI Taxonomy" id="1314779"/>
    <lineage>
        <taxon>Eukaryota</taxon>
        <taxon>Fungi</taxon>
        <taxon>Dikarya</taxon>
        <taxon>Ascomycota</taxon>
        <taxon>Pezizomycotina</taxon>
        <taxon>Dothideomycetes</taxon>
        <taxon>Dothideomycetes incertae sedis</taxon>
        <taxon>Zopfiaceae</taxon>
        <taxon>Zopfia</taxon>
    </lineage>
</organism>
<dbReference type="PANTHER" id="PTHR33112:SF10">
    <property type="entry name" value="TOL"/>
    <property type="match status" value="1"/>
</dbReference>
<evidence type="ECO:0000313" key="1">
    <source>
        <dbReference type="EMBL" id="KAF2189344.1"/>
    </source>
</evidence>
<protein>
    <recommendedName>
        <fullName evidence="3">Heterokaryon incompatibility domain-containing protein</fullName>
    </recommendedName>
</protein>
<feature type="non-terminal residue" evidence="1">
    <location>
        <position position="1"/>
    </location>
</feature>
<dbReference type="PANTHER" id="PTHR33112">
    <property type="entry name" value="DOMAIN PROTEIN, PUTATIVE-RELATED"/>
    <property type="match status" value="1"/>
</dbReference>
<dbReference type="AlphaFoldDB" id="A0A6A6EC61"/>
<reference evidence="1" key="1">
    <citation type="journal article" date="2020" name="Stud. Mycol.">
        <title>101 Dothideomycetes genomes: a test case for predicting lifestyles and emergence of pathogens.</title>
        <authorList>
            <person name="Haridas S."/>
            <person name="Albert R."/>
            <person name="Binder M."/>
            <person name="Bloem J."/>
            <person name="Labutti K."/>
            <person name="Salamov A."/>
            <person name="Andreopoulos B."/>
            <person name="Baker S."/>
            <person name="Barry K."/>
            <person name="Bills G."/>
            <person name="Bluhm B."/>
            <person name="Cannon C."/>
            <person name="Castanera R."/>
            <person name="Culley D."/>
            <person name="Daum C."/>
            <person name="Ezra D."/>
            <person name="Gonzalez J."/>
            <person name="Henrissat B."/>
            <person name="Kuo A."/>
            <person name="Liang C."/>
            <person name="Lipzen A."/>
            <person name="Lutzoni F."/>
            <person name="Magnuson J."/>
            <person name="Mondo S."/>
            <person name="Nolan M."/>
            <person name="Ohm R."/>
            <person name="Pangilinan J."/>
            <person name="Park H.-J."/>
            <person name="Ramirez L."/>
            <person name="Alfaro M."/>
            <person name="Sun H."/>
            <person name="Tritt A."/>
            <person name="Yoshinaga Y."/>
            <person name="Zwiers L.-H."/>
            <person name="Turgeon B."/>
            <person name="Goodwin S."/>
            <person name="Spatafora J."/>
            <person name="Crous P."/>
            <person name="Grigoriev I."/>
        </authorList>
    </citation>
    <scope>NUCLEOTIDE SEQUENCE</scope>
    <source>
        <strain evidence="1">CBS 207.26</strain>
    </source>
</reference>
<evidence type="ECO:0000313" key="2">
    <source>
        <dbReference type="Proteomes" id="UP000800200"/>
    </source>
</evidence>
<dbReference type="Proteomes" id="UP000800200">
    <property type="component" value="Unassembled WGS sequence"/>
</dbReference>
<keyword evidence="2" id="KW-1185">Reference proteome</keyword>
<dbReference type="OrthoDB" id="3488642at2759"/>
<gene>
    <name evidence="1" type="ORF">K469DRAFT_563270</name>
</gene>